<evidence type="ECO:0000256" key="1">
    <source>
        <dbReference type="ARBA" id="ARBA00022729"/>
    </source>
</evidence>
<dbReference type="Proteomes" id="UP001595799">
    <property type="component" value="Unassembled WGS sequence"/>
</dbReference>
<feature type="chain" id="PRO_5046084979" evidence="2">
    <location>
        <begin position="25"/>
        <end position="336"/>
    </location>
</feature>
<gene>
    <name evidence="3" type="ORF">ACFOW6_11575</name>
</gene>
<dbReference type="RefSeq" id="WP_382422525.1">
    <property type="nucleotide sequence ID" value="NZ_JBHSCW010000006.1"/>
</dbReference>
<evidence type="ECO:0000256" key="2">
    <source>
        <dbReference type="SAM" id="SignalP"/>
    </source>
</evidence>
<protein>
    <submittedName>
        <fullName evidence="3">ABC transporter substrate-binding protein</fullName>
    </submittedName>
</protein>
<dbReference type="Gene3D" id="3.40.190.10">
    <property type="entry name" value="Periplasmic binding protein-like II"/>
    <property type="match status" value="2"/>
</dbReference>
<sequence>MTLRYLKWIAGAATGLAMIGSAHAGTITVYTALEEEEVAAYLEAAKEALPDIEVEALRLSTGDLGARLIAEADNPQADVLWGFAVTNILDPQIGDQLEPYEAAGLDQLADQYKADDNRWFAPVGYMGAFCVNKPRLEEIGAEMPRTWTDLLDPTFEGEVVMPDPGSSGTGYLMVAAILQGLGEEEGWQLIEDLDSSMAQYTTSGSRPCRMAQVGEYTVGASLSFVAMQGISQGYPLEMVIPEDYAGYELEANGLMAGTDNAEDAKRFLDWTLSDSATSTYSEYKAVVTIPGVARSPLADDANLPENLDDVLFPMDFAKSGKEREAIINRWRETVGR</sequence>
<dbReference type="SUPFAM" id="SSF53850">
    <property type="entry name" value="Periplasmic binding protein-like II"/>
    <property type="match status" value="1"/>
</dbReference>
<dbReference type="PIRSF" id="PIRSF002825">
    <property type="entry name" value="CfbpA"/>
    <property type="match status" value="1"/>
</dbReference>
<dbReference type="CDD" id="cd13544">
    <property type="entry name" value="PBP2_Fbp_like_1"/>
    <property type="match status" value="1"/>
</dbReference>
<dbReference type="EMBL" id="JBHSCW010000006">
    <property type="protein sequence ID" value="MFC4352178.1"/>
    <property type="molecule type" value="Genomic_DNA"/>
</dbReference>
<accession>A0ABV8ULL1</accession>
<feature type="signal peptide" evidence="2">
    <location>
        <begin position="1"/>
        <end position="24"/>
    </location>
</feature>
<dbReference type="InterPro" id="IPR026045">
    <property type="entry name" value="Ferric-bd"/>
</dbReference>
<dbReference type="PANTHER" id="PTHR30006:SF2">
    <property type="entry name" value="ABC TRANSPORTER SUBSTRATE-BINDING PROTEIN"/>
    <property type="match status" value="1"/>
</dbReference>
<proteinExistence type="predicted"/>
<dbReference type="PANTHER" id="PTHR30006">
    <property type="entry name" value="THIAMINE-BINDING PERIPLASMIC PROTEIN-RELATED"/>
    <property type="match status" value="1"/>
</dbReference>
<name>A0ABV8ULL1_9PROT</name>
<keyword evidence="4" id="KW-1185">Reference proteome</keyword>
<evidence type="ECO:0000313" key="4">
    <source>
        <dbReference type="Proteomes" id="UP001595799"/>
    </source>
</evidence>
<evidence type="ECO:0000313" key="3">
    <source>
        <dbReference type="EMBL" id="MFC4352178.1"/>
    </source>
</evidence>
<reference evidence="4" key="1">
    <citation type="journal article" date="2019" name="Int. J. Syst. Evol. Microbiol.">
        <title>The Global Catalogue of Microorganisms (GCM) 10K type strain sequencing project: providing services to taxonomists for standard genome sequencing and annotation.</title>
        <authorList>
            <consortium name="The Broad Institute Genomics Platform"/>
            <consortium name="The Broad Institute Genome Sequencing Center for Infectious Disease"/>
            <person name="Wu L."/>
            <person name="Ma J."/>
        </authorList>
    </citation>
    <scope>NUCLEOTIDE SEQUENCE [LARGE SCALE GENOMIC DNA]</scope>
    <source>
        <strain evidence="4">CECT 8472</strain>
    </source>
</reference>
<organism evidence="3 4">
    <name type="scientific">Fodinicurvata halophila</name>
    <dbReference type="NCBI Taxonomy" id="1419723"/>
    <lineage>
        <taxon>Bacteria</taxon>
        <taxon>Pseudomonadati</taxon>
        <taxon>Pseudomonadota</taxon>
        <taxon>Alphaproteobacteria</taxon>
        <taxon>Rhodospirillales</taxon>
        <taxon>Rhodovibrionaceae</taxon>
        <taxon>Fodinicurvata</taxon>
    </lineage>
</organism>
<keyword evidence="1 2" id="KW-0732">Signal</keyword>
<comment type="caution">
    <text evidence="3">The sequence shown here is derived from an EMBL/GenBank/DDBJ whole genome shotgun (WGS) entry which is preliminary data.</text>
</comment>
<dbReference type="Pfam" id="PF13343">
    <property type="entry name" value="SBP_bac_6"/>
    <property type="match status" value="1"/>
</dbReference>